<evidence type="ECO:0000256" key="4">
    <source>
        <dbReference type="ARBA" id="ARBA00022759"/>
    </source>
</evidence>
<keyword evidence="3" id="KW-0540">Nuclease</keyword>
<reference evidence="7 8" key="1">
    <citation type="journal article" date="2022" name="Nat. Plants">
        <title>Genomes of leafy and leafless Platanthera orchids illuminate the evolution of mycoheterotrophy.</title>
        <authorList>
            <person name="Li M.H."/>
            <person name="Liu K.W."/>
            <person name="Li Z."/>
            <person name="Lu H.C."/>
            <person name="Ye Q.L."/>
            <person name="Zhang D."/>
            <person name="Wang J.Y."/>
            <person name="Li Y.F."/>
            <person name="Zhong Z.M."/>
            <person name="Liu X."/>
            <person name="Yu X."/>
            <person name="Liu D.K."/>
            <person name="Tu X.D."/>
            <person name="Liu B."/>
            <person name="Hao Y."/>
            <person name="Liao X.Y."/>
            <person name="Jiang Y.T."/>
            <person name="Sun W.H."/>
            <person name="Chen J."/>
            <person name="Chen Y.Q."/>
            <person name="Ai Y."/>
            <person name="Zhai J.W."/>
            <person name="Wu S.S."/>
            <person name="Zhou Z."/>
            <person name="Hsiao Y.Y."/>
            <person name="Wu W.L."/>
            <person name="Chen Y.Y."/>
            <person name="Lin Y.F."/>
            <person name="Hsu J.L."/>
            <person name="Li C.Y."/>
            <person name="Wang Z.W."/>
            <person name="Zhao X."/>
            <person name="Zhong W.Y."/>
            <person name="Ma X.K."/>
            <person name="Ma L."/>
            <person name="Huang J."/>
            <person name="Chen G.Z."/>
            <person name="Huang M.Z."/>
            <person name="Huang L."/>
            <person name="Peng D.H."/>
            <person name="Luo Y.B."/>
            <person name="Zou S.Q."/>
            <person name="Chen S.P."/>
            <person name="Lan S."/>
            <person name="Tsai W.C."/>
            <person name="Van de Peer Y."/>
            <person name="Liu Z.J."/>
        </authorList>
    </citation>
    <scope>NUCLEOTIDE SEQUENCE [LARGE SCALE GENOMIC DNA]</scope>
    <source>
        <strain evidence="7">Lor287</strain>
    </source>
</reference>
<dbReference type="SUPFAM" id="SSF50630">
    <property type="entry name" value="Acid proteases"/>
    <property type="match status" value="1"/>
</dbReference>
<evidence type="ECO:0000256" key="3">
    <source>
        <dbReference type="ARBA" id="ARBA00022722"/>
    </source>
</evidence>
<organism evidence="7 8">
    <name type="scientific">Platanthera zijinensis</name>
    <dbReference type="NCBI Taxonomy" id="2320716"/>
    <lineage>
        <taxon>Eukaryota</taxon>
        <taxon>Viridiplantae</taxon>
        <taxon>Streptophyta</taxon>
        <taxon>Embryophyta</taxon>
        <taxon>Tracheophyta</taxon>
        <taxon>Spermatophyta</taxon>
        <taxon>Magnoliopsida</taxon>
        <taxon>Liliopsida</taxon>
        <taxon>Asparagales</taxon>
        <taxon>Orchidaceae</taxon>
        <taxon>Orchidoideae</taxon>
        <taxon>Orchideae</taxon>
        <taxon>Orchidinae</taxon>
        <taxon>Platanthera</taxon>
    </lineage>
</organism>
<protein>
    <recommendedName>
        <fullName evidence="6">Reverse transcriptase/retrotransposon-derived protein RNase H-like domain-containing protein</fullName>
    </recommendedName>
</protein>
<dbReference type="CDD" id="cd09274">
    <property type="entry name" value="RNase_HI_RT_Ty3"/>
    <property type="match status" value="1"/>
</dbReference>
<evidence type="ECO:0000256" key="5">
    <source>
        <dbReference type="ARBA" id="ARBA00023268"/>
    </source>
</evidence>
<dbReference type="Gene3D" id="3.10.10.10">
    <property type="entry name" value="HIV Type 1 Reverse Transcriptase, subunit A, domain 1"/>
    <property type="match status" value="1"/>
</dbReference>
<dbReference type="InterPro" id="IPR043128">
    <property type="entry name" value="Rev_trsase/Diguanyl_cyclase"/>
</dbReference>
<dbReference type="GO" id="GO:0016779">
    <property type="term" value="F:nucleotidyltransferase activity"/>
    <property type="evidence" value="ECO:0007669"/>
    <property type="project" value="UniProtKB-KW"/>
</dbReference>
<dbReference type="Proteomes" id="UP001418222">
    <property type="component" value="Unassembled WGS sequence"/>
</dbReference>
<dbReference type="InterPro" id="IPR021109">
    <property type="entry name" value="Peptidase_aspartic_dom_sf"/>
</dbReference>
<name>A0AAP0B8X2_9ASPA</name>
<dbReference type="EMBL" id="JBBWWQ010000013">
    <property type="protein sequence ID" value="KAK8933673.1"/>
    <property type="molecule type" value="Genomic_DNA"/>
</dbReference>
<proteinExistence type="predicted"/>
<dbReference type="PANTHER" id="PTHR37984">
    <property type="entry name" value="PROTEIN CBG26694"/>
    <property type="match status" value="1"/>
</dbReference>
<accession>A0AAP0B8X2</accession>
<keyword evidence="4" id="KW-0378">Hydrolase</keyword>
<dbReference type="FunFam" id="3.30.70.270:FF:000020">
    <property type="entry name" value="Transposon Tf2-6 polyprotein-like Protein"/>
    <property type="match status" value="1"/>
</dbReference>
<evidence type="ECO:0000313" key="7">
    <source>
        <dbReference type="EMBL" id="KAK8933673.1"/>
    </source>
</evidence>
<dbReference type="SUPFAM" id="SSF56672">
    <property type="entry name" value="DNA/RNA polymerases"/>
    <property type="match status" value="1"/>
</dbReference>
<dbReference type="InterPro" id="IPR041577">
    <property type="entry name" value="RT_RNaseH_2"/>
</dbReference>
<dbReference type="Pfam" id="PF17919">
    <property type="entry name" value="RT_RNaseH_2"/>
    <property type="match status" value="1"/>
</dbReference>
<dbReference type="Gene3D" id="3.30.70.270">
    <property type="match status" value="3"/>
</dbReference>
<dbReference type="Pfam" id="PF08284">
    <property type="entry name" value="RVP_2"/>
    <property type="match status" value="1"/>
</dbReference>
<evidence type="ECO:0000313" key="8">
    <source>
        <dbReference type="Proteomes" id="UP001418222"/>
    </source>
</evidence>
<dbReference type="CDD" id="cd00303">
    <property type="entry name" value="retropepsin_like"/>
    <property type="match status" value="1"/>
</dbReference>
<keyword evidence="5" id="KW-0511">Multifunctional enzyme</keyword>
<dbReference type="Gene3D" id="2.40.70.10">
    <property type="entry name" value="Acid Proteases"/>
    <property type="match status" value="1"/>
</dbReference>
<dbReference type="InterPro" id="IPR043502">
    <property type="entry name" value="DNA/RNA_pol_sf"/>
</dbReference>
<dbReference type="PANTHER" id="PTHR37984:SF5">
    <property type="entry name" value="PROTEIN NYNRIN-LIKE"/>
    <property type="match status" value="1"/>
</dbReference>
<keyword evidence="8" id="KW-1185">Reference proteome</keyword>
<evidence type="ECO:0000259" key="6">
    <source>
        <dbReference type="Pfam" id="PF17919"/>
    </source>
</evidence>
<sequence>MAARREKGLCFNCDEPYTPSHRCKRLFWFEVDDPPEEEDDGFDDSGTPQLSLHALDGPQEGCTIQPYLGVAGTPLLALMDTGSTHDFIWQHKALRLHLSYVARSHVKVAVANNQQMSCLGVCRRADFAVDGYPSQTDFFVVDLRGFDIVLGVRWLRTLGPLTWDFDRLTISWQAGSRLIQWQGQVPGKFPSSFLVHTEPLTASIRQPNDHPPDPAHLLQMFSEIFSPRLGLPPRRRQDHCICFLSGAAPAVMRPHRYPFLQKDEIERQCDLLLQQGLIRRSMSPLSSPVLLVHKKDSLRRMCVDYRALNIITIKDKFPIPVVEEVEELLDELHVACFFTKLNLFLAELGQSTYRLQHIHAVLSLVRMHHLVLKASECSFDQHSVIYLGHVVDSSGVSTDPTKLQGVASWPRPQTLTDLHGFFGLTGYYRHFIKDYNTITSPLIRMLQKNAFTWTDASTQVFHSLLYALLSAPVLRSSDFTIPFLVECDASGLGYDVLQQEGHPITYFSRQTAIHHRKLPACEQELIGLAKGVQHWCPYLWGQPFIIWTNHYSLKYLLERLSTVPQQRWASKLLVFDFHVEHKVGVLNRAADAVSRRDTPTDTSLLSISFPKADLLSLLRQEIQKSPSLFELLYPHLQPLHRSDPRRVKGSDAANTTGTEAAVYASEASEKNDLLETVLPETISDYVDLVRAHLSAGPTYRFVSRQLLLLGRLLDFSDSTNRKVASSFVRELLLRPLECDVDDDGNKIFMGDGISLGGDRNWARAVAELARKVYSASREFEAEVSCVLKELAQPCRERIADFMQWMHCLAVTALLLENIESLQNLRGEAIEPSELLHSVLLPGVSMVRTLVPYKYS</sequence>
<evidence type="ECO:0000256" key="2">
    <source>
        <dbReference type="ARBA" id="ARBA00022695"/>
    </source>
</evidence>
<gene>
    <name evidence="7" type="ORF">KSP39_PZI015432</name>
</gene>
<keyword evidence="4" id="KW-0255">Endonuclease</keyword>
<comment type="caution">
    <text evidence="7">The sequence shown here is derived from an EMBL/GenBank/DDBJ whole genome shotgun (WGS) entry which is preliminary data.</text>
</comment>
<dbReference type="AlphaFoldDB" id="A0AAP0B8X2"/>
<dbReference type="GO" id="GO:0004519">
    <property type="term" value="F:endonuclease activity"/>
    <property type="evidence" value="ECO:0007669"/>
    <property type="project" value="UniProtKB-KW"/>
</dbReference>
<keyword evidence="1" id="KW-0808">Transferase</keyword>
<keyword evidence="2" id="KW-0548">Nucleotidyltransferase</keyword>
<dbReference type="InterPro" id="IPR050951">
    <property type="entry name" value="Retrovirus_Pol_polyprotein"/>
</dbReference>
<feature type="domain" description="Reverse transcriptase/retrotransposon-derived protein RNase H-like" evidence="6">
    <location>
        <begin position="453"/>
        <end position="546"/>
    </location>
</feature>
<evidence type="ECO:0000256" key="1">
    <source>
        <dbReference type="ARBA" id="ARBA00022679"/>
    </source>
</evidence>